<reference evidence="2" key="1">
    <citation type="journal article" date="2017" name="Mycologia">
        <title>Fusarium algeriense, sp. nov., a novel toxigenic crown rot pathogen of durum wheat from Algeria is nested in the Fusarium burgessii species complex.</title>
        <authorList>
            <person name="Laraba I."/>
            <person name="Keddad A."/>
            <person name="Boureghda H."/>
            <person name="Abdallah N."/>
            <person name="Vaughan M.M."/>
            <person name="Proctor R.H."/>
            <person name="Busman M."/>
            <person name="O'Donnell K."/>
        </authorList>
    </citation>
    <scope>NUCLEOTIDE SEQUENCE</scope>
    <source>
        <strain evidence="2">NRRL 25174</strain>
    </source>
</reference>
<evidence type="ECO:0000313" key="3">
    <source>
        <dbReference type="Proteomes" id="UP000730481"/>
    </source>
</evidence>
<reference evidence="2" key="2">
    <citation type="submission" date="2020-02" db="EMBL/GenBank/DDBJ databases">
        <title>Identification and distribution of gene clusters putatively required for synthesis of sphingolipid metabolism inhibitors in phylogenetically diverse species of the filamentous fungus Fusarium.</title>
        <authorList>
            <person name="Kim H.-S."/>
            <person name="Busman M."/>
            <person name="Brown D.W."/>
            <person name="Divon H."/>
            <person name="Uhlig S."/>
            <person name="Proctor R.H."/>
        </authorList>
    </citation>
    <scope>NUCLEOTIDE SEQUENCE</scope>
    <source>
        <strain evidence="2">NRRL 25174</strain>
    </source>
</reference>
<accession>A0A9P5AKF7</accession>
<dbReference type="EMBL" id="PVQB02000246">
    <property type="protein sequence ID" value="KAF4340224.1"/>
    <property type="molecule type" value="Genomic_DNA"/>
</dbReference>
<evidence type="ECO:0000313" key="2">
    <source>
        <dbReference type="EMBL" id="KAF4340224.1"/>
    </source>
</evidence>
<gene>
    <name evidence="2" type="ORF">FBEOM_5921</name>
</gene>
<feature type="compositionally biased region" description="Polar residues" evidence="1">
    <location>
        <begin position="210"/>
        <end position="224"/>
    </location>
</feature>
<dbReference type="Proteomes" id="UP000730481">
    <property type="component" value="Unassembled WGS sequence"/>
</dbReference>
<proteinExistence type="predicted"/>
<keyword evidence="3" id="KW-1185">Reference proteome</keyword>
<protein>
    <submittedName>
        <fullName evidence="2">Uncharacterized protein</fullName>
    </submittedName>
</protein>
<comment type="caution">
    <text evidence="2">The sequence shown here is derived from an EMBL/GenBank/DDBJ whole genome shotgun (WGS) entry which is preliminary data.</text>
</comment>
<feature type="region of interest" description="Disordered" evidence="1">
    <location>
        <begin position="177"/>
        <end position="233"/>
    </location>
</feature>
<feature type="compositionally biased region" description="Basic residues" evidence="1">
    <location>
        <begin position="191"/>
        <end position="200"/>
    </location>
</feature>
<organism evidence="2 3">
    <name type="scientific">Fusarium beomiforme</name>
    <dbReference type="NCBI Taxonomy" id="44412"/>
    <lineage>
        <taxon>Eukaryota</taxon>
        <taxon>Fungi</taxon>
        <taxon>Dikarya</taxon>
        <taxon>Ascomycota</taxon>
        <taxon>Pezizomycotina</taxon>
        <taxon>Sordariomycetes</taxon>
        <taxon>Hypocreomycetidae</taxon>
        <taxon>Hypocreales</taxon>
        <taxon>Nectriaceae</taxon>
        <taxon>Fusarium</taxon>
        <taxon>Fusarium burgessii species complex</taxon>
    </lineage>
</organism>
<dbReference type="AlphaFoldDB" id="A0A9P5AKF7"/>
<dbReference type="OrthoDB" id="5089449at2759"/>
<sequence length="352" mass="39638">MDHNTPVVEESILMKLASGRPHAATPQGNEETRARIHSYEQRPSRDTITHRAEQHSNAVDLLAAEVSDLRRELQGTQQITSRLRAEQHESADLIRKNNTRIRELQDEKQNLMKENSDLRAKLSYATDNLVSELQKKIDAARSEVTSIQSLKQTIAGQTKSIYHLKKEKAAAVNQLNQLRSKTQNENTSNAPKKKKDKSKNKASPSDTVAAPTSQAPDASAGPTQRHSRFSTADLPQISLPEYERVDRIMRRLVRDDTHVMAEMRSQFHDAIWKGGEMAHNVEDFIFHGEMFTLFSFHEVCIKGSRASTKLDMVPERCLEPGEEPDLLVKLVTVDSIRMLQLYNPAISGTAVA</sequence>
<feature type="compositionally biased region" description="Polar residues" evidence="1">
    <location>
        <begin position="177"/>
        <end position="187"/>
    </location>
</feature>
<name>A0A9P5AKF7_9HYPO</name>
<evidence type="ECO:0000256" key="1">
    <source>
        <dbReference type="SAM" id="MobiDB-lite"/>
    </source>
</evidence>